<reference evidence="2 3" key="1">
    <citation type="journal article" date="2014" name="J. Microbiol.">
        <title>Diaminobutyricibacter tongyongensis gen. nov., sp. nov. and Homoserinibacter gongjuensis gen. nov., sp. nov. belong to the family Microbacteriaceae.</title>
        <authorList>
            <person name="Kim S.J."/>
            <person name="Ahn J.H."/>
            <person name="Weon H.Y."/>
            <person name="Hamada M."/>
            <person name="Suzuki K."/>
            <person name="Kwon S.W."/>
        </authorList>
    </citation>
    <scope>NUCLEOTIDE SEQUENCE [LARGE SCALE GENOMIC DNA]</scope>
    <source>
        <strain evidence="2 3">NBRC 108724</strain>
    </source>
</reference>
<dbReference type="RefSeq" id="WP_163289222.1">
    <property type="nucleotide sequence ID" value="NZ_JAAGWY010000002.1"/>
</dbReference>
<dbReference type="InterPro" id="IPR046894">
    <property type="entry name" value="MTaX1"/>
</dbReference>
<organism evidence="2 3">
    <name type="scientific">Leifsonia tongyongensis</name>
    <dbReference type="NCBI Taxonomy" id="1268043"/>
    <lineage>
        <taxon>Bacteria</taxon>
        <taxon>Bacillati</taxon>
        <taxon>Actinomycetota</taxon>
        <taxon>Actinomycetes</taxon>
        <taxon>Micrococcales</taxon>
        <taxon>Microbacteriaceae</taxon>
        <taxon>Leifsonia</taxon>
    </lineage>
</organism>
<protein>
    <recommendedName>
        <fullName evidence="1">Methylase-associated X1 domain-containing protein</fullName>
    </recommendedName>
</protein>
<accession>A0A6L9XWP2</accession>
<evidence type="ECO:0000259" key="1">
    <source>
        <dbReference type="Pfam" id="PF20296"/>
    </source>
</evidence>
<proteinExistence type="predicted"/>
<dbReference type="AlphaFoldDB" id="A0A6L9XWP2"/>
<evidence type="ECO:0000313" key="3">
    <source>
        <dbReference type="Proteomes" id="UP000474967"/>
    </source>
</evidence>
<dbReference type="Pfam" id="PF20296">
    <property type="entry name" value="MTaX1"/>
    <property type="match status" value="1"/>
</dbReference>
<keyword evidence="3" id="KW-1185">Reference proteome</keyword>
<sequence>MSTVDVVASAFERAGWKIFRQQEVFGRGANPTRLGIIAGHERLEMLVYAWRITGEGAGRKGTNYRIQTTRSHHDDLLIEGERLTMGFGYDKERDVIAVFDGWTKRATGSSSSVHIKRSLLTAAQTDGFAEDGDPWDARAASTSESADRLIDWILEQRNTRTAFVEPLSIEIDRDSAVITADLWDSSPAAWLRPGDTALLDPSADKRSQVTQQWRILNAQVVITSPPGQRYPRRSVVFRCDRITES</sequence>
<comment type="caution">
    <text evidence="2">The sequence shown here is derived from an EMBL/GenBank/DDBJ whole genome shotgun (WGS) entry which is preliminary data.</text>
</comment>
<dbReference type="EMBL" id="JAAGWY010000002">
    <property type="protein sequence ID" value="NEN05861.1"/>
    <property type="molecule type" value="Genomic_DNA"/>
</dbReference>
<evidence type="ECO:0000313" key="2">
    <source>
        <dbReference type="EMBL" id="NEN05861.1"/>
    </source>
</evidence>
<name>A0A6L9XWP2_9MICO</name>
<dbReference type="Proteomes" id="UP000474967">
    <property type="component" value="Unassembled WGS sequence"/>
</dbReference>
<feature type="domain" description="Methylase-associated X1" evidence="1">
    <location>
        <begin position="44"/>
        <end position="130"/>
    </location>
</feature>
<gene>
    <name evidence="2" type="ORF">G3T36_08240</name>
</gene>